<protein>
    <recommendedName>
        <fullName evidence="6">Extradiol ring-cleavage dioxygenase class III enzyme subunit B domain-containing protein</fullName>
    </recommendedName>
</protein>
<dbReference type="PANTHER" id="PTHR30096:SF0">
    <property type="entry name" value="4,5-DOPA DIOXYGENASE EXTRADIOL-LIKE PROTEIN"/>
    <property type="match status" value="1"/>
</dbReference>
<dbReference type="EMBL" id="UOGF01000071">
    <property type="protein sequence ID" value="VAX31081.1"/>
    <property type="molecule type" value="Genomic_DNA"/>
</dbReference>
<dbReference type="PANTHER" id="PTHR30096">
    <property type="entry name" value="4,5-DOPA DIOXYGENASE EXTRADIOL-LIKE PROTEIN"/>
    <property type="match status" value="1"/>
</dbReference>
<evidence type="ECO:0000313" key="7">
    <source>
        <dbReference type="EMBL" id="VAX31081.1"/>
    </source>
</evidence>
<comment type="cofactor">
    <cofactor evidence="1">
        <name>Zn(2+)</name>
        <dbReference type="ChEBI" id="CHEBI:29105"/>
    </cofactor>
</comment>
<dbReference type="Pfam" id="PF02900">
    <property type="entry name" value="LigB"/>
    <property type="match status" value="1"/>
</dbReference>
<feature type="domain" description="Extradiol ring-cleavage dioxygenase class III enzyme subunit B" evidence="6">
    <location>
        <begin position="6"/>
        <end position="126"/>
    </location>
</feature>
<evidence type="ECO:0000259" key="6">
    <source>
        <dbReference type="Pfam" id="PF02900"/>
    </source>
</evidence>
<name>A0A3B1CX13_9ZZZZ</name>
<dbReference type="SUPFAM" id="SSF53213">
    <property type="entry name" value="LigB-like"/>
    <property type="match status" value="1"/>
</dbReference>
<comment type="similarity">
    <text evidence="2">Belongs to the DODA-type extradiol aromatic ring-opening dioxygenase family.</text>
</comment>
<dbReference type="CDD" id="cd07363">
    <property type="entry name" value="45_DOPA_Dioxygenase"/>
    <property type="match status" value="1"/>
</dbReference>
<keyword evidence="3" id="KW-0479">Metal-binding</keyword>
<keyword evidence="4" id="KW-0862">Zinc</keyword>
<proteinExistence type="inferred from homology"/>
<dbReference type="GO" id="GO:0008198">
    <property type="term" value="F:ferrous iron binding"/>
    <property type="evidence" value="ECO:0007669"/>
    <property type="project" value="InterPro"/>
</dbReference>
<evidence type="ECO:0000256" key="5">
    <source>
        <dbReference type="ARBA" id="ARBA00023002"/>
    </source>
</evidence>
<dbReference type="AlphaFoldDB" id="A0A3B1CX13"/>
<gene>
    <name evidence="7" type="ORF">MNBD_NITROSPIRAE01-1028</name>
</gene>
<organism evidence="7">
    <name type="scientific">hydrothermal vent metagenome</name>
    <dbReference type="NCBI Taxonomy" id="652676"/>
    <lineage>
        <taxon>unclassified sequences</taxon>
        <taxon>metagenomes</taxon>
        <taxon>ecological metagenomes</taxon>
    </lineage>
</organism>
<dbReference type="GO" id="GO:0008270">
    <property type="term" value="F:zinc ion binding"/>
    <property type="evidence" value="ECO:0007669"/>
    <property type="project" value="InterPro"/>
</dbReference>
<accession>A0A3B1CX13</accession>
<evidence type="ECO:0000256" key="4">
    <source>
        <dbReference type="ARBA" id="ARBA00022833"/>
    </source>
</evidence>
<keyword evidence="5" id="KW-0560">Oxidoreductase</keyword>
<evidence type="ECO:0000256" key="2">
    <source>
        <dbReference type="ARBA" id="ARBA00007581"/>
    </source>
</evidence>
<reference evidence="7" key="1">
    <citation type="submission" date="2018-06" db="EMBL/GenBank/DDBJ databases">
        <authorList>
            <person name="Zhirakovskaya E."/>
        </authorList>
    </citation>
    <scope>NUCLEOTIDE SEQUENCE</scope>
</reference>
<dbReference type="Gene3D" id="3.40.830.10">
    <property type="entry name" value="LigB-like"/>
    <property type="match status" value="1"/>
</dbReference>
<evidence type="ECO:0000256" key="1">
    <source>
        <dbReference type="ARBA" id="ARBA00001947"/>
    </source>
</evidence>
<sequence>MTYSKQHRNLKSGTMMPAIFIGHGNPVLQLSLDIDQDPQFHFDLGRALSSLRKKGVLILGSGNMTHNLSQLSPGERPTKWALSFDEDLKQAIDAEEDQKLVHCKEENALYAMAHPSDEHYLPLLYLIAQRQTGDTLRYFNADFDLSTISMRSFISAPWRSAHYECTARDCGGHRYLRGEFGSR</sequence>
<dbReference type="InterPro" id="IPR004183">
    <property type="entry name" value="Xdiol_dOase_suB"/>
</dbReference>
<dbReference type="GO" id="GO:0016702">
    <property type="term" value="F:oxidoreductase activity, acting on single donors with incorporation of molecular oxygen, incorporation of two atoms of oxygen"/>
    <property type="evidence" value="ECO:0007669"/>
    <property type="project" value="UniProtKB-ARBA"/>
</dbReference>
<evidence type="ECO:0000256" key="3">
    <source>
        <dbReference type="ARBA" id="ARBA00022723"/>
    </source>
</evidence>
<dbReference type="InterPro" id="IPR014436">
    <property type="entry name" value="Extradiol_dOase_DODA"/>
</dbReference>